<organism evidence="1 2">
    <name type="scientific">Cercophora scortea</name>
    <dbReference type="NCBI Taxonomy" id="314031"/>
    <lineage>
        <taxon>Eukaryota</taxon>
        <taxon>Fungi</taxon>
        <taxon>Dikarya</taxon>
        <taxon>Ascomycota</taxon>
        <taxon>Pezizomycotina</taxon>
        <taxon>Sordariomycetes</taxon>
        <taxon>Sordariomycetidae</taxon>
        <taxon>Sordariales</taxon>
        <taxon>Lasiosphaeriaceae</taxon>
        <taxon>Cercophora</taxon>
    </lineage>
</organism>
<name>A0AAE0J2D0_9PEZI</name>
<gene>
    <name evidence="1" type="ORF">B0T19DRAFT_406993</name>
</gene>
<keyword evidence="2" id="KW-1185">Reference proteome</keyword>
<evidence type="ECO:0000313" key="1">
    <source>
        <dbReference type="EMBL" id="KAK3335618.1"/>
    </source>
</evidence>
<reference evidence="1" key="2">
    <citation type="submission" date="2023-06" db="EMBL/GenBank/DDBJ databases">
        <authorList>
            <consortium name="Lawrence Berkeley National Laboratory"/>
            <person name="Haridas S."/>
            <person name="Hensen N."/>
            <person name="Bonometti L."/>
            <person name="Westerberg I."/>
            <person name="Brannstrom I.O."/>
            <person name="Guillou S."/>
            <person name="Cros-Aarteil S."/>
            <person name="Calhoun S."/>
            <person name="Kuo A."/>
            <person name="Mondo S."/>
            <person name="Pangilinan J."/>
            <person name="Riley R."/>
            <person name="Labutti K."/>
            <person name="Andreopoulos B."/>
            <person name="Lipzen A."/>
            <person name="Chen C."/>
            <person name="Yanf M."/>
            <person name="Daum C."/>
            <person name="Ng V."/>
            <person name="Clum A."/>
            <person name="Steindorff A."/>
            <person name="Ohm R."/>
            <person name="Martin F."/>
            <person name="Silar P."/>
            <person name="Natvig D."/>
            <person name="Lalanne C."/>
            <person name="Gautier V."/>
            <person name="Ament-Velasquez S.L."/>
            <person name="Kruys A."/>
            <person name="Hutchinson M.I."/>
            <person name="Powell A.J."/>
            <person name="Barry K."/>
            <person name="Miller A.N."/>
            <person name="Grigoriev I.V."/>
            <person name="Debuchy R."/>
            <person name="Gladieux P."/>
            <person name="Thoren M.H."/>
            <person name="Johannesson H."/>
        </authorList>
    </citation>
    <scope>NUCLEOTIDE SEQUENCE</scope>
    <source>
        <strain evidence="1">SMH4131-1</strain>
    </source>
</reference>
<sequence>MSGYTDEVAEECHDLIEHAEEEAHVRPPLPTYLAYKSTSYTINFTLSPLPAVLYLPSPTPSLTDLSLLQVIN</sequence>
<reference evidence="1" key="1">
    <citation type="journal article" date="2023" name="Mol. Phylogenet. Evol.">
        <title>Genome-scale phylogeny and comparative genomics of the fungal order Sordariales.</title>
        <authorList>
            <person name="Hensen N."/>
            <person name="Bonometti L."/>
            <person name="Westerberg I."/>
            <person name="Brannstrom I.O."/>
            <person name="Guillou S."/>
            <person name="Cros-Aarteil S."/>
            <person name="Calhoun S."/>
            <person name="Haridas S."/>
            <person name="Kuo A."/>
            <person name="Mondo S."/>
            <person name="Pangilinan J."/>
            <person name="Riley R."/>
            <person name="LaButti K."/>
            <person name="Andreopoulos B."/>
            <person name="Lipzen A."/>
            <person name="Chen C."/>
            <person name="Yan M."/>
            <person name="Daum C."/>
            <person name="Ng V."/>
            <person name="Clum A."/>
            <person name="Steindorff A."/>
            <person name="Ohm R.A."/>
            <person name="Martin F."/>
            <person name="Silar P."/>
            <person name="Natvig D.O."/>
            <person name="Lalanne C."/>
            <person name="Gautier V."/>
            <person name="Ament-Velasquez S.L."/>
            <person name="Kruys A."/>
            <person name="Hutchinson M.I."/>
            <person name="Powell A.J."/>
            <person name="Barry K."/>
            <person name="Miller A.N."/>
            <person name="Grigoriev I.V."/>
            <person name="Debuchy R."/>
            <person name="Gladieux P."/>
            <person name="Hiltunen Thoren M."/>
            <person name="Johannesson H."/>
        </authorList>
    </citation>
    <scope>NUCLEOTIDE SEQUENCE</scope>
    <source>
        <strain evidence="1">SMH4131-1</strain>
    </source>
</reference>
<dbReference type="Proteomes" id="UP001286456">
    <property type="component" value="Unassembled WGS sequence"/>
</dbReference>
<protein>
    <submittedName>
        <fullName evidence="1">Uncharacterized protein</fullName>
    </submittedName>
</protein>
<dbReference type="AlphaFoldDB" id="A0AAE0J2D0"/>
<comment type="caution">
    <text evidence="1">The sequence shown here is derived from an EMBL/GenBank/DDBJ whole genome shotgun (WGS) entry which is preliminary data.</text>
</comment>
<dbReference type="EMBL" id="JAUEPO010000001">
    <property type="protein sequence ID" value="KAK3335618.1"/>
    <property type="molecule type" value="Genomic_DNA"/>
</dbReference>
<proteinExistence type="predicted"/>
<evidence type="ECO:0000313" key="2">
    <source>
        <dbReference type="Proteomes" id="UP001286456"/>
    </source>
</evidence>
<accession>A0AAE0J2D0</accession>